<accession>A0AAF3EP17</accession>
<feature type="compositionally biased region" description="Low complexity" evidence="1">
    <location>
        <begin position="131"/>
        <end position="141"/>
    </location>
</feature>
<reference evidence="3" key="1">
    <citation type="submission" date="2024-02" db="UniProtKB">
        <authorList>
            <consortium name="WormBaseParasite"/>
        </authorList>
    </citation>
    <scope>IDENTIFICATION</scope>
</reference>
<evidence type="ECO:0000256" key="1">
    <source>
        <dbReference type="SAM" id="MobiDB-lite"/>
    </source>
</evidence>
<keyword evidence="2" id="KW-1185">Reference proteome</keyword>
<evidence type="ECO:0000313" key="3">
    <source>
        <dbReference type="WBParaSite" id="MBELARI_LOCUS15662"/>
    </source>
</evidence>
<protein>
    <submittedName>
        <fullName evidence="3">Uncharacterized protein</fullName>
    </submittedName>
</protein>
<name>A0AAF3EP17_9BILA</name>
<organism evidence="2 3">
    <name type="scientific">Mesorhabditis belari</name>
    <dbReference type="NCBI Taxonomy" id="2138241"/>
    <lineage>
        <taxon>Eukaryota</taxon>
        <taxon>Metazoa</taxon>
        <taxon>Ecdysozoa</taxon>
        <taxon>Nematoda</taxon>
        <taxon>Chromadorea</taxon>
        <taxon>Rhabditida</taxon>
        <taxon>Rhabditina</taxon>
        <taxon>Rhabditomorpha</taxon>
        <taxon>Rhabditoidea</taxon>
        <taxon>Rhabditidae</taxon>
        <taxon>Mesorhabditinae</taxon>
        <taxon>Mesorhabditis</taxon>
    </lineage>
</organism>
<dbReference type="WBParaSite" id="MBELARI_LOCUS15662">
    <property type="protein sequence ID" value="MBELARI_LOCUS15662"/>
    <property type="gene ID" value="MBELARI_LOCUS15662"/>
</dbReference>
<dbReference type="PANTHER" id="PTHR36935">
    <property type="entry name" value="PROTEIN CBG00261"/>
    <property type="match status" value="1"/>
</dbReference>
<feature type="region of interest" description="Disordered" evidence="1">
    <location>
        <begin position="129"/>
        <end position="157"/>
    </location>
</feature>
<sequence length="238" mass="26578">MTGSKENVDTELHVVILGPDQKHVLFKKLCRAADKYEKHVHYQDVHYLHVNKPADGTEEVIEITDPGLGHTGNREMAIRKCNLALIYCSVSTTSDLQRIESLIPDFDLRKTVPVRFLFDVDEVAIDEEDSSSTGISSVSEGYESDTDLEGPKRKNSMDKIRRQNEEGMVTMQQISELSTRFGPDVRVEQISSNQMVDARGLLETIMEEAAKSKKKTTPKKRLLSIALLASLASASSLI</sequence>
<proteinExistence type="predicted"/>
<dbReference type="PANTHER" id="PTHR36935:SF1">
    <property type="entry name" value="RAS FAMILY PROTEIN"/>
    <property type="match status" value="1"/>
</dbReference>
<dbReference type="Proteomes" id="UP000887575">
    <property type="component" value="Unassembled WGS sequence"/>
</dbReference>
<dbReference type="AlphaFoldDB" id="A0AAF3EP17"/>
<evidence type="ECO:0000313" key="2">
    <source>
        <dbReference type="Proteomes" id="UP000887575"/>
    </source>
</evidence>